<name>A0AAD3P661_NEPGR</name>
<evidence type="ECO:0008006" key="5">
    <source>
        <dbReference type="Google" id="ProtNLM"/>
    </source>
</evidence>
<evidence type="ECO:0000256" key="2">
    <source>
        <dbReference type="SAM" id="MobiDB-lite"/>
    </source>
</evidence>
<dbReference type="PANTHER" id="PTHR34484">
    <property type="entry name" value="OS02G0832600 PROTEIN"/>
    <property type="match status" value="1"/>
</dbReference>
<dbReference type="Proteomes" id="UP001279734">
    <property type="component" value="Unassembled WGS sequence"/>
</dbReference>
<dbReference type="EMBL" id="BSYO01000001">
    <property type="protein sequence ID" value="GMH00087.1"/>
    <property type="molecule type" value="Genomic_DNA"/>
</dbReference>
<gene>
    <name evidence="3" type="ORF">Nepgr_001926</name>
</gene>
<keyword evidence="4" id="KW-1185">Reference proteome</keyword>
<protein>
    <recommendedName>
        <fullName evidence="5">PRLI-interacting factor A</fullName>
    </recommendedName>
</protein>
<dbReference type="PANTHER" id="PTHR34484:SF2">
    <property type="entry name" value="OS02G0832600 PROTEIN"/>
    <property type="match status" value="1"/>
</dbReference>
<feature type="coiled-coil region" evidence="1">
    <location>
        <begin position="305"/>
        <end position="367"/>
    </location>
</feature>
<feature type="region of interest" description="Disordered" evidence="2">
    <location>
        <begin position="252"/>
        <end position="278"/>
    </location>
</feature>
<evidence type="ECO:0000313" key="4">
    <source>
        <dbReference type="Proteomes" id="UP001279734"/>
    </source>
</evidence>
<comment type="caution">
    <text evidence="3">The sequence shown here is derived from an EMBL/GenBank/DDBJ whole genome shotgun (WGS) entry which is preliminary data.</text>
</comment>
<dbReference type="AlphaFoldDB" id="A0AAD3P661"/>
<sequence>MNQHQIMSHLKLMSHSQLMNQPQMLNQSKLVTQPQMANQLSQPQMMSQMNQSLMVSQAQMVSQPPIMVNQSKMMSQSYRNWPQPPPDMPPMNALKFPNPSRKVYGTTKPGRRNRKGKKVRDTRKNIRRKYMAMAGGAGGAGIAGSGAVGAGCKPPTLHELERHNRLKARRFYPKEYNRMAPYTHAPRNTTSYIIRAKKSGGIASLVSPCPVTPAVLPTPVLSPSREALVDMAKEEWGVDGYGSMKGLIRLRSSPGHGADMDDYEEEEESGSSESDIEEHVEVERRLDHDLSRFEMIYPSSGADYNNGLENRVDDQDNHISQLEEENLILTERLYLMERELRDMKRRLQFLERQNKVVEEFNEEVMENVPENGSGGLRDAHLLVQKRDEEVDFAPREEEAGKLGAKEDNAPAGALAKEVYHVEALDKEGTTVDVEGGGKDVPLFIEGLVLDVEVDKKDETLENEKTGNLHGAECT</sequence>
<accession>A0AAD3P661</accession>
<feature type="compositionally biased region" description="Basic residues" evidence="2">
    <location>
        <begin position="109"/>
        <end position="123"/>
    </location>
</feature>
<evidence type="ECO:0000256" key="1">
    <source>
        <dbReference type="SAM" id="Coils"/>
    </source>
</evidence>
<proteinExistence type="predicted"/>
<feature type="compositionally biased region" description="Acidic residues" evidence="2">
    <location>
        <begin position="260"/>
        <end position="276"/>
    </location>
</feature>
<reference evidence="3" key="1">
    <citation type="submission" date="2023-05" db="EMBL/GenBank/DDBJ databases">
        <title>Nepenthes gracilis genome sequencing.</title>
        <authorList>
            <person name="Fukushima K."/>
        </authorList>
    </citation>
    <scope>NUCLEOTIDE SEQUENCE</scope>
    <source>
        <strain evidence="3">SING2019-196</strain>
    </source>
</reference>
<evidence type="ECO:0000313" key="3">
    <source>
        <dbReference type="EMBL" id="GMH00087.1"/>
    </source>
</evidence>
<feature type="region of interest" description="Disordered" evidence="2">
    <location>
        <begin position="96"/>
        <end position="123"/>
    </location>
</feature>
<keyword evidence="1" id="KW-0175">Coiled coil</keyword>
<organism evidence="3 4">
    <name type="scientific">Nepenthes gracilis</name>
    <name type="common">Slender pitcher plant</name>
    <dbReference type="NCBI Taxonomy" id="150966"/>
    <lineage>
        <taxon>Eukaryota</taxon>
        <taxon>Viridiplantae</taxon>
        <taxon>Streptophyta</taxon>
        <taxon>Embryophyta</taxon>
        <taxon>Tracheophyta</taxon>
        <taxon>Spermatophyta</taxon>
        <taxon>Magnoliopsida</taxon>
        <taxon>eudicotyledons</taxon>
        <taxon>Gunneridae</taxon>
        <taxon>Pentapetalae</taxon>
        <taxon>Caryophyllales</taxon>
        <taxon>Nepenthaceae</taxon>
        <taxon>Nepenthes</taxon>
    </lineage>
</organism>